<dbReference type="Pfam" id="PF13589">
    <property type="entry name" value="HATPase_c_3"/>
    <property type="match status" value="1"/>
</dbReference>
<dbReference type="GO" id="GO:0016301">
    <property type="term" value="F:kinase activity"/>
    <property type="evidence" value="ECO:0007669"/>
    <property type="project" value="UniProtKB-KW"/>
</dbReference>
<dbReference type="STRING" id="1095776.SAMN04515672_1084"/>
<protein>
    <submittedName>
        <fullName evidence="1">Histidine kinase-, DNA gyrase B-, and HSP90-like ATPase</fullName>
    </submittedName>
</protein>
<dbReference type="InterPro" id="IPR036890">
    <property type="entry name" value="HATPase_C_sf"/>
</dbReference>
<keyword evidence="1" id="KW-0418">Kinase</keyword>
<dbReference type="Proteomes" id="UP000198882">
    <property type="component" value="Unassembled WGS sequence"/>
</dbReference>
<dbReference type="EMBL" id="FNFE01000001">
    <property type="protein sequence ID" value="SDJ58746.1"/>
    <property type="molecule type" value="Genomic_DNA"/>
</dbReference>
<accession>A0A1G8UY08</accession>
<organism evidence="1 2">
    <name type="scientific">Natronorubrum texcoconense</name>
    <dbReference type="NCBI Taxonomy" id="1095776"/>
    <lineage>
        <taxon>Archaea</taxon>
        <taxon>Methanobacteriati</taxon>
        <taxon>Methanobacteriota</taxon>
        <taxon>Stenosarchaea group</taxon>
        <taxon>Halobacteria</taxon>
        <taxon>Halobacteriales</taxon>
        <taxon>Natrialbaceae</taxon>
        <taxon>Natronorubrum</taxon>
    </lineage>
</organism>
<dbReference type="SUPFAM" id="SSF55874">
    <property type="entry name" value="ATPase domain of HSP90 chaperone/DNA topoisomerase II/histidine kinase"/>
    <property type="match status" value="1"/>
</dbReference>
<keyword evidence="2" id="KW-1185">Reference proteome</keyword>
<gene>
    <name evidence="1" type="ORF">SAMN04515672_1084</name>
</gene>
<dbReference type="Gene3D" id="3.30.565.10">
    <property type="entry name" value="Histidine kinase-like ATPase, C-terminal domain"/>
    <property type="match status" value="1"/>
</dbReference>
<proteinExistence type="predicted"/>
<reference evidence="2" key="1">
    <citation type="submission" date="2016-10" db="EMBL/GenBank/DDBJ databases">
        <authorList>
            <person name="Varghese N."/>
            <person name="Submissions S."/>
        </authorList>
    </citation>
    <scope>NUCLEOTIDE SEQUENCE [LARGE SCALE GENOMIC DNA]</scope>
    <source>
        <strain evidence="2">B4,CECT 8067,JCM 17497</strain>
    </source>
</reference>
<dbReference type="OrthoDB" id="193844at2157"/>
<evidence type="ECO:0000313" key="2">
    <source>
        <dbReference type="Proteomes" id="UP000198882"/>
    </source>
</evidence>
<dbReference type="RefSeq" id="WP_090303539.1">
    <property type="nucleotide sequence ID" value="NZ_FNFE01000001.1"/>
</dbReference>
<evidence type="ECO:0000313" key="1">
    <source>
        <dbReference type="EMBL" id="SDJ58746.1"/>
    </source>
</evidence>
<keyword evidence="1" id="KW-0808">Transferase</keyword>
<name>A0A1G8UY08_9EURY</name>
<dbReference type="AlphaFoldDB" id="A0A1G8UY08"/>
<sequence length="521" mass="59905">MKKNPKVNEVNEFLEIASDFEDPLEVIRESLSNAYDANASTIEIEIRSREMGSDIIIDDDGDGMTLRDLESFFDLGNSRKTDSIGYKGHGTKIFYKSDRIVVNTASDEANLRAEMDEPWKKLNQRELPQYEVTETPVRKGNSGTRIRIRNFRSGQGFDPESLTYNKIEHYLKWKTIAGSTAYLFDDEDREMNITVKLGDEIDDSRSKLETTTRFEFPEEQLDPDTSSEFPAERMCKHYEPTEVEVEHDGGTATLQIVGMVGGKAARNELPTYGKHSAQFGVWLAKDHIKVERLNEAISHDNEFLHFFFVVNCQDIELSANRESIRNKSSSVYQRLTEEAEYYLSKVTQDPWFKEYLEVRRDAEIKRRARNRRSSLKERRERVESGQSLDPTNRTEVLLALERFNGKSDASTIIVEDFEPSADVHAIVRQGGKLRNAAVHHSLTDHFEDDLTFEEVNLIICWEYGDPTTLREYERTGYLGGEIEFQLESNGLVYEDDGQSFIEILCLNQESDEVTRQAVISD</sequence>